<dbReference type="Proteomes" id="UP000198949">
    <property type="component" value="Unassembled WGS sequence"/>
</dbReference>
<dbReference type="InterPro" id="IPR025870">
    <property type="entry name" value="Glyoxalase-like_dom"/>
</dbReference>
<dbReference type="InterPro" id="IPR029068">
    <property type="entry name" value="Glyas_Bleomycin-R_OHBP_Dase"/>
</dbReference>
<sequence>MSSLDHLVLATPDLAATVAEVQRLTGTRPVPGGVHTGLGTRNFLLGLGDGAYLEIVGPDPEQGTPEAPRPFGIDVLTEARLVTWAVRVEGIDAAVDAAREAGYDPGEPWEMSRRTPSGDHLSWRLTLDRERGHSGLVPFLIDWAQAPHPAANLPVVPLVGLEAVHPDPARVEGPIAAIGAKLPVKAGNRPSLAATLFGETGLVVLH</sequence>
<evidence type="ECO:0000259" key="1">
    <source>
        <dbReference type="Pfam" id="PF13468"/>
    </source>
</evidence>
<dbReference type="PANTHER" id="PTHR40265">
    <property type="entry name" value="BLL2707 PROTEIN"/>
    <property type="match status" value="1"/>
</dbReference>
<dbReference type="OrthoDB" id="3227561at2"/>
<keyword evidence="3" id="KW-1185">Reference proteome</keyword>
<feature type="domain" description="Glyoxalase-like" evidence="1">
    <location>
        <begin position="4"/>
        <end position="173"/>
    </location>
</feature>
<dbReference type="RefSeq" id="WP_091035021.1">
    <property type="nucleotide sequence ID" value="NZ_FNAD01000007.1"/>
</dbReference>
<dbReference type="EMBL" id="FNAD01000007">
    <property type="protein sequence ID" value="SDD74247.1"/>
    <property type="molecule type" value="Genomic_DNA"/>
</dbReference>
<reference evidence="3" key="1">
    <citation type="submission" date="2016-10" db="EMBL/GenBank/DDBJ databases">
        <authorList>
            <person name="Varghese N."/>
            <person name="Submissions S."/>
        </authorList>
    </citation>
    <scope>NUCLEOTIDE SEQUENCE [LARGE SCALE GENOMIC DNA]</scope>
    <source>
        <strain evidence="3">CGMCC 4.3516</strain>
    </source>
</reference>
<organism evidence="2 3">
    <name type="scientific">Glycomyces harbinensis</name>
    <dbReference type="NCBI Taxonomy" id="58114"/>
    <lineage>
        <taxon>Bacteria</taxon>
        <taxon>Bacillati</taxon>
        <taxon>Actinomycetota</taxon>
        <taxon>Actinomycetes</taxon>
        <taxon>Glycomycetales</taxon>
        <taxon>Glycomycetaceae</taxon>
        <taxon>Glycomyces</taxon>
    </lineage>
</organism>
<name>A0A1G6XA75_9ACTN</name>
<dbReference type="Gene3D" id="3.10.180.10">
    <property type="entry name" value="2,3-Dihydroxybiphenyl 1,2-Dioxygenase, domain 1"/>
    <property type="match status" value="1"/>
</dbReference>
<dbReference type="SUPFAM" id="SSF54593">
    <property type="entry name" value="Glyoxalase/Bleomycin resistance protein/Dihydroxybiphenyl dioxygenase"/>
    <property type="match status" value="1"/>
</dbReference>
<dbReference type="STRING" id="58114.SAMN05216270_10721"/>
<accession>A0A1G6XA75</accession>
<evidence type="ECO:0000313" key="3">
    <source>
        <dbReference type="Proteomes" id="UP000198949"/>
    </source>
</evidence>
<evidence type="ECO:0000313" key="2">
    <source>
        <dbReference type="EMBL" id="SDD74247.1"/>
    </source>
</evidence>
<proteinExistence type="predicted"/>
<dbReference type="AlphaFoldDB" id="A0A1G6XA75"/>
<protein>
    <submittedName>
        <fullName evidence="2">Glyoxalase-like domain-containing protein</fullName>
    </submittedName>
</protein>
<gene>
    <name evidence="2" type="ORF">SAMN05216270_10721</name>
</gene>
<dbReference type="PANTHER" id="PTHR40265:SF1">
    <property type="entry name" value="GLYOXALASE-LIKE DOMAIN-CONTAINING PROTEIN"/>
    <property type="match status" value="1"/>
</dbReference>
<dbReference type="Pfam" id="PF13468">
    <property type="entry name" value="Glyoxalase_3"/>
    <property type="match status" value="1"/>
</dbReference>